<dbReference type="AlphaFoldDB" id="A0A218Z1A2"/>
<feature type="compositionally biased region" description="Polar residues" evidence="1">
    <location>
        <begin position="93"/>
        <end position="109"/>
    </location>
</feature>
<gene>
    <name evidence="2" type="ORF">B2J93_2820</name>
</gene>
<protein>
    <submittedName>
        <fullName evidence="2">Transcription-repair coupling factor</fullName>
    </submittedName>
</protein>
<organism evidence="2 3">
    <name type="scientific">Diplocarpon coronariae</name>
    <dbReference type="NCBI Taxonomy" id="2795749"/>
    <lineage>
        <taxon>Eukaryota</taxon>
        <taxon>Fungi</taxon>
        <taxon>Dikarya</taxon>
        <taxon>Ascomycota</taxon>
        <taxon>Pezizomycotina</taxon>
        <taxon>Leotiomycetes</taxon>
        <taxon>Helotiales</taxon>
        <taxon>Drepanopezizaceae</taxon>
        <taxon>Diplocarpon</taxon>
    </lineage>
</organism>
<dbReference type="EMBL" id="MZNU01000279">
    <property type="protein sequence ID" value="OWP01410.1"/>
    <property type="molecule type" value="Genomic_DNA"/>
</dbReference>
<name>A0A218Z1A2_9HELO</name>
<reference evidence="2 3" key="1">
    <citation type="submission" date="2017-04" db="EMBL/GenBank/DDBJ databases">
        <title>Draft genome sequence of Marssonina coronaria NL1: causal agent of apple blotch.</title>
        <authorList>
            <person name="Cheng Q."/>
        </authorList>
    </citation>
    <scope>NUCLEOTIDE SEQUENCE [LARGE SCALE GENOMIC DNA]</scope>
    <source>
        <strain evidence="2 3">NL1</strain>
    </source>
</reference>
<evidence type="ECO:0000256" key="1">
    <source>
        <dbReference type="SAM" id="MobiDB-lite"/>
    </source>
</evidence>
<sequence>MKSSLSRSCHRRPANPLGSSFVWYSDEHYGGALFGLGECHVPTHWIPAKASPQPPLQRSFKNAEHSGPLPATDYISLNGTLDCPTRLSWTASTAEAPQRASEVSPSNSVYHRRQTQEPLLAAHPLILD</sequence>
<comment type="caution">
    <text evidence="2">The sequence shown here is derived from an EMBL/GenBank/DDBJ whole genome shotgun (WGS) entry which is preliminary data.</text>
</comment>
<proteinExistence type="predicted"/>
<dbReference type="Proteomes" id="UP000242519">
    <property type="component" value="Unassembled WGS sequence"/>
</dbReference>
<feature type="region of interest" description="Disordered" evidence="1">
    <location>
        <begin position="93"/>
        <end position="115"/>
    </location>
</feature>
<accession>A0A218Z1A2</accession>
<evidence type="ECO:0000313" key="2">
    <source>
        <dbReference type="EMBL" id="OWP01410.1"/>
    </source>
</evidence>
<evidence type="ECO:0000313" key="3">
    <source>
        <dbReference type="Proteomes" id="UP000242519"/>
    </source>
</evidence>
<keyword evidence="3" id="KW-1185">Reference proteome</keyword>
<dbReference type="InParanoid" id="A0A218Z1A2"/>